<evidence type="ECO:0000313" key="1">
    <source>
        <dbReference type="EMBL" id="JAH12878.1"/>
    </source>
</evidence>
<reference evidence="1" key="1">
    <citation type="submission" date="2014-11" db="EMBL/GenBank/DDBJ databases">
        <authorList>
            <person name="Amaro Gonzalez C."/>
        </authorList>
    </citation>
    <scope>NUCLEOTIDE SEQUENCE</scope>
</reference>
<accession>A0A0E9Q9V5</accession>
<proteinExistence type="predicted"/>
<dbReference type="EMBL" id="GBXM01095699">
    <property type="protein sequence ID" value="JAH12878.1"/>
    <property type="molecule type" value="Transcribed_RNA"/>
</dbReference>
<organism evidence="1">
    <name type="scientific">Anguilla anguilla</name>
    <name type="common">European freshwater eel</name>
    <name type="synonym">Muraena anguilla</name>
    <dbReference type="NCBI Taxonomy" id="7936"/>
    <lineage>
        <taxon>Eukaryota</taxon>
        <taxon>Metazoa</taxon>
        <taxon>Chordata</taxon>
        <taxon>Craniata</taxon>
        <taxon>Vertebrata</taxon>
        <taxon>Euteleostomi</taxon>
        <taxon>Actinopterygii</taxon>
        <taxon>Neopterygii</taxon>
        <taxon>Teleostei</taxon>
        <taxon>Anguilliformes</taxon>
        <taxon>Anguillidae</taxon>
        <taxon>Anguilla</taxon>
    </lineage>
</organism>
<dbReference type="AlphaFoldDB" id="A0A0E9Q9V5"/>
<reference evidence="1" key="2">
    <citation type="journal article" date="2015" name="Fish Shellfish Immunol.">
        <title>Early steps in the European eel (Anguilla anguilla)-Vibrio vulnificus interaction in the gills: Role of the RtxA13 toxin.</title>
        <authorList>
            <person name="Callol A."/>
            <person name="Pajuelo D."/>
            <person name="Ebbesson L."/>
            <person name="Teles M."/>
            <person name="MacKenzie S."/>
            <person name="Amaro C."/>
        </authorList>
    </citation>
    <scope>NUCLEOTIDE SEQUENCE</scope>
</reference>
<name>A0A0E9Q9V5_ANGAN</name>
<sequence>MEKEPFFTLEHHLQLQIFELNL</sequence>
<protein>
    <submittedName>
        <fullName evidence="1">Uncharacterized protein</fullName>
    </submittedName>
</protein>